<dbReference type="InterPro" id="IPR029063">
    <property type="entry name" value="SAM-dependent_MTases_sf"/>
</dbReference>
<evidence type="ECO:0008006" key="5">
    <source>
        <dbReference type="Google" id="ProtNLM"/>
    </source>
</evidence>
<feature type="compositionally biased region" description="Polar residues" evidence="1">
    <location>
        <begin position="1"/>
        <end position="13"/>
    </location>
</feature>
<dbReference type="PANTHER" id="PTHR48090:SF7">
    <property type="entry name" value="RFBJ PROTEIN"/>
    <property type="match status" value="1"/>
</dbReference>
<gene>
    <name evidence="4" type="ORF">METZ01_LOCUS55587</name>
</gene>
<feature type="domain" description="Glycosyltransferase 2-like" evidence="2">
    <location>
        <begin position="31"/>
        <end position="198"/>
    </location>
</feature>
<dbReference type="CDD" id="cd02440">
    <property type="entry name" value="AdoMet_MTases"/>
    <property type="match status" value="1"/>
</dbReference>
<dbReference type="InterPro" id="IPR050256">
    <property type="entry name" value="Glycosyltransferase_2"/>
</dbReference>
<dbReference type="Gene3D" id="3.90.550.10">
    <property type="entry name" value="Spore Coat Polysaccharide Biosynthesis Protein SpsA, Chain A"/>
    <property type="match status" value="1"/>
</dbReference>
<dbReference type="SUPFAM" id="SSF53335">
    <property type="entry name" value="S-adenosyl-L-methionine-dependent methyltransferases"/>
    <property type="match status" value="1"/>
</dbReference>
<dbReference type="InterPro" id="IPR029044">
    <property type="entry name" value="Nucleotide-diphossugar_trans"/>
</dbReference>
<dbReference type="CDD" id="cd04179">
    <property type="entry name" value="DPM_DPG-synthase_like"/>
    <property type="match status" value="1"/>
</dbReference>
<dbReference type="Pfam" id="PF00535">
    <property type="entry name" value="Glycos_transf_2"/>
    <property type="match status" value="1"/>
</dbReference>
<organism evidence="4">
    <name type="scientific">marine metagenome</name>
    <dbReference type="NCBI Taxonomy" id="408172"/>
    <lineage>
        <taxon>unclassified sequences</taxon>
        <taxon>metagenomes</taxon>
        <taxon>ecological metagenomes</taxon>
    </lineage>
</organism>
<protein>
    <recommendedName>
        <fullName evidence="5">Glycosyltransferase 2-like domain-containing protein</fullName>
    </recommendedName>
</protein>
<evidence type="ECO:0000259" key="2">
    <source>
        <dbReference type="Pfam" id="PF00535"/>
    </source>
</evidence>
<sequence length="500" mass="57013">MIPSFDPSSTGPNRSREDQWRESFPHGATLSVIVPVYNERYLVTELLTQLLNVSSPGIGQLEIIIVDDGSTDGTTAVVQEFAAHYSEQMRVIAKPKNEGKGAAIRAGIDATTGDLIVIQDADLEYDPQDLSAMVRPFLEDGADVVYGSRFAVSSRRRALYFRHTLGNRVLTFLSNLITELNLTDVETCYKMFRAPLLKSIPLRSDDFAFEIEITAKISKRHCRIYEVPISYRGRAYSEGKKIRWWDGLVALFTMVRFWLIDDLYRADSVGVYLLHRLERTRRFSGWLADALRPWIGDRVLELEAGLGDITHQLIPRDRYVASDVNKNNLKYLRNLAAAKTHLEIQSVDLEVPSSFDAHEGAFDTVLCLNVLEQVDDPMVALHNLARAVKPGGRVVLYVPQGQFLYSRIDEDLGHRCRYDRQMLTQELQSSGFLVEHLQAFNRTGMLAWWWNGRVLGRRDFSRWQLKIFDLLIPLFKVFDRFFPWPGLGLIAVARKIENAG</sequence>
<dbReference type="EMBL" id="UINC01003034">
    <property type="protein sequence ID" value="SVA02733.1"/>
    <property type="molecule type" value="Genomic_DNA"/>
</dbReference>
<evidence type="ECO:0000256" key="1">
    <source>
        <dbReference type="SAM" id="MobiDB-lite"/>
    </source>
</evidence>
<evidence type="ECO:0000259" key="3">
    <source>
        <dbReference type="Pfam" id="PF08242"/>
    </source>
</evidence>
<dbReference type="InterPro" id="IPR001173">
    <property type="entry name" value="Glyco_trans_2-like"/>
</dbReference>
<evidence type="ECO:0000313" key="4">
    <source>
        <dbReference type="EMBL" id="SVA02733.1"/>
    </source>
</evidence>
<dbReference type="Gene3D" id="3.40.50.150">
    <property type="entry name" value="Vaccinia Virus protein VP39"/>
    <property type="match status" value="1"/>
</dbReference>
<feature type="region of interest" description="Disordered" evidence="1">
    <location>
        <begin position="1"/>
        <end position="20"/>
    </location>
</feature>
<name>A0A381SN58_9ZZZZ</name>
<dbReference type="Pfam" id="PF08242">
    <property type="entry name" value="Methyltransf_12"/>
    <property type="match status" value="1"/>
</dbReference>
<proteinExistence type="predicted"/>
<dbReference type="AlphaFoldDB" id="A0A381SN58"/>
<reference evidence="4" key="1">
    <citation type="submission" date="2018-05" db="EMBL/GenBank/DDBJ databases">
        <authorList>
            <person name="Lanie J.A."/>
            <person name="Ng W.-L."/>
            <person name="Kazmierczak K.M."/>
            <person name="Andrzejewski T.M."/>
            <person name="Davidsen T.M."/>
            <person name="Wayne K.J."/>
            <person name="Tettelin H."/>
            <person name="Glass J.I."/>
            <person name="Rusch D."/>
            <person name="Podicherti R."/>
            <person name="Tsui H.-C.T."/>
            <person name="Winkler M.E."/>
        </authorList>
    </citation>
    <scope>NUCLEOTIDE SEQUENCE</scope>
</reference>
<dbReference type="PANTHER" id="PTHR48090">
    <property type="entry name" value="UNDECAPRENYL-PHOSPHATE 4-DEOXY-4-FORMAMIDO-L-ARABINOSE TRANSFERASE-RELATED"/>
    <property type="match status" value="1"/>
</dbReference>
<feature type="domain" description="Methyltransferase type 12" evidence="3">
    <location>
        <begin position="300"/>
        <end position="394"/>
    </location>
</feature>
<accession>A0A381SN58</accession>
<dbReference type="InterPro" id="IPR013217">
    <property type="entry name" value="Methyltransf_12"/>
</dbReference>
<dbReference type="SUPFAM" id="SSF53448">
    <property type="entry name" value="Nucleotide-diphospho-sugar transferases"/>
    <property type="match status" value="1"/>
</dbReference>